<feature type="compositionally biased region" description="Polar residues" evidence="2">
    <location>
        <begin position="39"/>
        <end position="56"/>
    </location>
</feature>
<reference evidence="4" key="1">
    <citation type="submission" date="2022-08" db="EMBL/GenBank/DDBJ databases">
        <title>Genome sequencing of akame (Lates japonicus).</title>
        <authorList>
            <person name="Hashiguchi Y."/>
            <person name="Takahashi H."/>
        </authorList>
    </citation>
    <scope>NUCLEOTIDE SEQUENCE</scope>
    <source>
        <strain evidence="4">Kochi</strain>
    </source>
</reference>
<name>A0AAD3MZL1_LATJO</name>
<keyword evidence="5" id="KW-1185">Reference proteome</keyword>
<dbReference type="InterPro" id="IPR036048">
    <property type="entry name" value="Interleukin_8-like_sf"/>
</dbReference>
<protein>
    <recommendedName>
        <fullName evidence="3">Chemokine interleukin-8-like domain-containing protein</fullName>
    </recommendedName>
</protein>
<dbReference type="Gene3D" id="2.40.50.40">
    <property type="match status" value="1"/>
</dbReference>
<feature type="compositionally biased region" description="Basic and acidic residues" evidence="2">
    <location>
        <begin position="27"/>
        <end position="37"/>
    </location>
</feature>
<dbReference type="GO" id="GO:0008009">
    <property type="term" value="F:chemokine activity"/>
    <property type="evidence" value="ECO:0007669"/>
    <property type="project" value="InterPro"/>
</dbReference>
<dbReference type="EMBL" id="BRZM01000066">
    <property type="protein sequence ID" value="GLD64078.1"/>
    <property type="molecule type" value="Genomic_DNA"/>
</dbReference>
<feature type="compositionally biased region" description="Polar residues" evidence="2">
    <location>
        <begin position="1"/>
        <end position="24"/>
    </location>
</feature>
<evidence type="ECO:0000313" key="4">
    <source>
        <dbReference type="EMBL" id="GLD64078.1"/>
    </source>
</evidence>
<evidence type="ECO:0000259" key="3">
    <source>
        <dbReference type="Pfam" id="PF00048"/>
    </source>
</evidence>
<comment type="caution">
    <text evidence="4">The sequence shown here is derived from an EMBL/GenBank/DDBJ whole genome shotgun (WGS) entry which is preliminary data.</text>
</comment>
<dbReference type="GO" id="GO:0005615">
    <property type="term" value="C:extracellular space"/>
    <property type="evidence" value="ECO:0007669"/>
    <property type="project" value="UniProtKB-KW"/>
</dbReference>
<evidence type="ECO:0000313" key="5">
    <source>
        <dbReference type="Proteomes" id="UP001279410"/>
    </source>
</evidence>
<dbReference type="SUPFAM" id="SSF54117">
    <property type="entry name" value="Interleukin 8-like chemokines"/>
    <property type="match status" value="1"/>
</dbReference>
<accession>A0AAD3MZL1</accession>
<dbReference type="GO" id="GO:0006955">
    <property type="term" value="P:immune response"/>
    <property type="evidence" value="ECO:0007669"/>
    <property type="project" value="InterPro"/>
</dbReference>
<dbReference type="Proteomes" id="UP001279410">
    <property type="component" value="Unassembled WGS sequence"/>
</dbReference>
<sequence length="174" mass="19136">MNWTSAVQSVTITANKPNNTNTTSEESEPRNLHEDINVTHMSSPETEQWNETTPVSSPAPDLTSSEVTTASAAAHVRVTHHPKAPVQENENQNQTNHFAAGKPQMCCLGVSSIRVPLAKIKACMHQPRPLCPIDAIILITHSGKMMYVLIQGRCGFVEPFHSLMREMIQNTIIG</sequence>
<evidence type="ECO:0000256" key="2">
    <source>
        <dbReference type="SAM" id="MobiDB-lite"/>
    </source>
</evidence>
<dbReference type="AlphaFoldDB" id="A0AAD3MZL1"/>
<keyword evidence="1" id="KW-0202">Cytokine</keyword>
<evidence type="ECO:0000256" key="1">
    <source>
        <dbReference type="ARBA" id="ARBA00022514"/>
    </source>
</evidence>
<dbReference type="Pfam" id="PF00048">
    <property type="entry name" value="IL8"/>
    <property type="match status" value="1"/>
</dbReference>
<feature type="domain" description="Chemokine interleukin-8-like" evidence="3">
    <location>
        <begin position="106"/>
        <end position="145"/>
    </location>
</feature>
<gene>
    <name evidence="4" type="ORF">AKAME5_001564100</name>
</gene>
<organism evidence="4 5">
    <name type="scientific">Lates japonicus</name>
    <name type="common">Japanese lates</name>
    <dbReference type="NCBI Taxonomy" id="270547"/>
    <lineage>
        <taxon>Eukaryota</taxon>
        <taxon>Metazoa</taxon>
        <taxon>Chordata</taxon>
        <taxon>Craniata</taxon>
        <taxon>Vertebrata</taxon>
        <taxon>Euteleostomi</taxon>
        <taxon>Actinopterygii</taxon>
        <taxon>Neopterygii</taxon>
        <taxon>Teleostei</taxon>
        <taxon>Neoteleostei</taxon>
        <taxon>Acanthomorphata</taxon>
        <taxon>Carangaria</taxon>
        <taxon>Carangaria incertae sedis</taxon>
        <taxon>Centropomidae</taxon>
        <taxon>Lates</taxon>
    </lineage>
</organism>
<proteinExistence type="predicted"/>
<feature type="region of interest" description="Disordered" evidence="2">
    <location>
        <begin position="1"/>
        <end position="63"/>
    </location>
</feature>
<dbReference type="InterPro" id="IPR001811">
    <property type="entry name" value="Chemokine_IL8-like_dom"/>
</dbReference>